<gene>
    <name evidence="3" type="ORF">V2H45_23980</name>
</gene>
<evidence type="ECO:0000256" key="1">
    <source>
        <dbReference type="ARBA" id="ARBA00008580"/>
    </source>
</evidence>
<organism evidence="3 4">
    <name type="scientific">Tumidithrix elongata BACA0141</name>
    <dbReference type="NCBI Taxonomy" id="2716417"/>
    <lineage>
        <taxon>Bacteria</taxon>
        <taxon>Bacillati</taxon>
        <taxon>Cyanobacteriota</taxon>
        <taxon>Cyanophyceae</taxon>
        <taxon>Pseudanabaenales</taxon>
        <taxon>Pseudanabaenaceae</taxon>
        <taxon>Tumidithrix</taxon>
        <taxon>Tumidithrix elongata</taxon>
    </lineage>
</organism>
<evidence type="ECO:0000313" key="3">
    <source>
        <dbReference type="EMBL" id="MEE3719806.1"/>
    </source>
</evidence>
<comment type="caution">
    <text evidence="3">The sequence shown here is derived from an EMBL/GenBank/DDBJ whole genome shotgun (WGS) entry which is preliminary data.</text>
</comment>
<dbReference type="SUPFAM" id="SSF47598">
    <property type="entry name" value="Ribbon-helix-helix"/>
    <property type="match status" value="1"/>
</dbReference>
<keyword evidence="2" id="KW-1277">Toxin-antitoxin system</keyword>
<dbReference type="PANTHER" id="PTHR36582">
    <property type="entry name" value="ANTITOXIN PARD"/>
    <property type="match status" value="1"/>
</dbReference>
<reference evidence="3" key="1">
    <citation type="submission" date="2024-01" db="EMBL/GenBank/DDBJ databases">
        <title>Bank of Algae and Cyanobacteria of the Azores (BACA) strain genomes.</title>
        <authorList>
            <person name="Luz R."/>
            <person name="Cordeiro R."/>
            <person name="Fonseca A."/>
            <person name="Goncalves V."/>
        </authorList>
    </citation>
    <scope>NUCLEOTIDE SEQUENCE</scope>
    <source>
        <strain evidence="3">BACA0141</strain>
    </source>
</reference>
<sequence>MTIALQPEQEQFIQTQIATGRYTNATEVIAEALQLLEKRNQYDCWVEELRVKIDLAAAQLDRGEGIDSETAIALVEFDTHTRFKLLAAQGDRELGLKLLDKLDSLTD</sequence>
<dbReference type="PANTHER" id="PTHR36582:SF2">
    <property type="entry name" value="ANTITOXIN PARD"/>
    <property type="match status" value="1"/>
</dbReference>
<name>A0AAW9Q9Z9_9CYAN</name>
<dbReference type="InterPro" id="IPR010985">
    <property type="entry name" value="Ribbon_hlx_hlx"/>
</dbReference>
<comment type="similarity">
    <text evidence="1">Belongs to the ParD antitoxin family.</text>
</comment>
<protein>
    <submittedName>
        <fullName evidence="3">Type II toxin-antitoxin system ParD family antitoxin</fullName>
    </submittedName>
</protein>
<dbReference type="AlphaFoldDB" id="A0AAW9Q9Z9"/>
<evidence type="ECO:0000313" key="4">
    <source>
        <dbReference type="Proteomes" id="UP001333818"/>
    </source>
</evidence>
<dbReference type="EMBL" id="JAZBJZ010000173">
    <property type="protein sequence ID" value="MEE3719806.1"/>
    <property type="molecule type" value="Genomic_DNA"/>
</dbReference>
<dbReference type="NCBIfam" id="TIGR02606">
    <property type="entry name" value="antidote_CC2985"/>
    <property type="match status" value="1"/>
</dbReference>
<dbReference type="InterPro" id="IPR038296">
    <property type="entry name" value="ParD_sf"/>
</dbReference>
<keyword evidence="4" id="KW-1185">Reference proteome</keyword>
<dbReference type="GO" id="GO:0006355">
    <property type="term" value="P:regulation of DNA-templated transcription"/>
    <property type="evidence" value="ECO:0007669"/>
    <property type="project" value="InterPro"/>
</dbReference>
<dbReference type="Gene3D" id="6.10.10.120">
    <property type="entry name" value="Antitoxin ParD1-like"/>
    <property type="match status" value="1"/>
</dbReference>
<evidence type="ECO:0000256" key="2">
    <source>
        <dbReference type="ARBA" id="ARBA00022649"/>
    </source>
</evidence>
<dbReference type="RefSeq" id="WP_330486242.1">
    <property type="nucleotide sequence ID" value="NZ_JAZBJZ010000173.1"/>
</dbReference>
<dbReference type="Proteomes" id="UP001333818">
    <property type="component" value="Unassembled WGS sequence"/>
</dbReference>
<dbReference type="InterPro" id="IPR022789">
    <property type="entry name" value="ParD"/>
</dbReference>
<proteinExistence type="inferred from homology"/>
<dbReference type="Pfam" id="PF03693">
    <property type="entry name" value="ParD_antitoxin"/>
    <property type="match status" value="1"/>
</dbReference>
<accession>A0AAW9Q9Z9</accession>